<sequence>MRNQLQEGFFSISAACSQLHTRQVPYPDIAPLDPAPALFRRLRQYFPARRQLLSEFVETAFGIRTALPGCAAGGVSDAEIPGRFDDLAHLFDQIVGGLGLSRRHFQETQDVQIAAAVQERASGVLTATRILHGVGRGAVAVEFQHLLGSAADLLEQVFDRRALDQLKGRTFADPAEQTHQMIRTDGDTGFHGHSGSNGFRKDQFPVILR</sequence>
<name>A0A645C5S0_9ZZZZ</name>
<organism evidence="1">
    <name type="scientific">bioreactor metagenome</name>
    <dbReference type="NCBI Taxonomy" id="1076179"/>
    <lineage>
        <taxon>unclassified sequences</taxon>
        <taxon>metagenomes</taxon>
        <taxon>ecological metagenomes</taxon>
    </lineage>
</organism>
<dbReference type="EMBL" id="VSSQ01024908">
    <property type="protein sequence ID" value="MPM72708.1"/>
    <property type="molecule type" value="Genomic_DNA"/>
</dbReference>
<dbReference type="AlphaFoldDB" id="A0A645C5S0"/>
<reference evidence="1" key="1">
    <citation type="submission" date="2019-08" db="EMBL/GenBank/DDBJ databases">
        <authorList>
            <person name="Kucharzyk K."/>
            <person name="Murdoch R.W."/>
            <person name="Higgins S."/>
            <person name="Loffler F."/>
        </authorList>
    </citation>
    <scope>NUCLEOTIDE SEQUENCE</scope>
</reference>
<comment type="caution">
    <text evidence="1">The sequence shown here is derived from an EMBL/GenBank/DDBJ whole genome shotgun (WGS) entry which is preliminary data.</text>
</comment>
<gene>
    <name evidence="1" type="ORF">SDC9_119684</name>
</gene>
<accession>A0A645C5S0</accession>
<evidence type="ECO:0000313" key="1">
    <source>
        <dbReference type="EMBL" id="MPM72708.1"/>
    </source>
</evidence>
<protein>
    <submittedName>
        <fullName evidence="1">Uncharacterized protein</fullName>
    </submittedName>
</protein>
<proteinExistence type="predicted"/>